<evidence type="ECO:0000313" key="4">
    <source>
        <dbReference type="EMBL" id="MDN4014962.1"/>
    </source>
</evidence>
<dbReference type="AlphaFoldDB" id="A0AAJ1R7J4"/>
<dbReference type="Pfam" id="PF00072">
    <property type="entry name" value="Response_reg"/>
    <property type="match status" value="1"/>
</dbReference>
<dbReference type="Proteomes" id="UP001225933">
    <property type="component" value="Unassembled WGS sequence"/>
</dbReference>
<dbReference type="InterPro" id="IPR050595">
    <property type="entry name" value="Bact_response_regulator"/>
</dbReference>
<feature type="domain" description="Response regulatory" evidence="3">
    <location>
        <begin position="5"/>
        <end position="118"/>
    </location>
</feature>
<feature type="modified residue" description="4-aspartylphosphate" evidence="2">
    <location>
        <position position="54"/>
    </location>
</feature>
<dbReference type="Gene3D" id="3.40.50.2300">
    <property type="match status" value="1"/>
</dbReference>
<evidence type="ECO:0000313" key="5">
    <source>
        <dbReference type="Proteomes" id="UP001225933"/>
    </source>
</evidence>
<dbReference type="SMART" id="SM00448">
    <property type="entry name" value="REC"/>
    <property type="match status" value="1"/>
</dbReference>
<comment type="caution">
    <text evidence="4">The sequence shown here is derived from an EMBL/GenBank/DDBJ whole genome shotgun (WGS) entry which is preliminary data.</text>
</comment>
<accession>A0AAJ1R7J4</accession>
<gene>
    <name evidence="4" type="ORF">QX233_21055</name>
</gene>
<reference evidence="4" key="1">
    <citation type="submission" date="2023-06" db="EMBL/GenBank/DDBJ databases">
        <title>Two Chryseobacterium gambrini strains from China.</title>
        <authorList>
            <person name="Zeng J."/>
            <person name="Wu Y."/>
        </authorList>
    </citation>
    <scope>NUCLEOTIDE SEQUENCE</scope>
    <source>
        <strain evidence="4">SQ219</strain>
    </source>
</reference>
<sequence>MNKNKIMIFDDNYATFKVLQDILEQENYVVQSQDKNKDAVKQIEQFAPDIVIVDMLNSLSGFGIIKKIREQQTLKKLPVIAVSIDSLKRKEAFEAGADCFIGKPFGLDDLYSTLFSLAHRRASDNC</sequence>
<dbReference type="PANTHER" id="PTHR44591">
    <property type="entry name" value="STRESS RESPONSE REGULATOR PROTEIN 1"/>
    <property type="match status" value="1"/>
</dbReference>
<dbReference type="RefSeq" id="WP_214590082.1">
    <property type="nucleotide sequence ID" value="NZ_JAUHGW010000020.1"/>
</dbReference>
<name>A0AAJ1R7J4_9FLAO</name>
<evidence type="ECO:0000256" key="2">
    <source>
        <dbReference type="PROSITE-ProRule" id="PRU00169"/>
    </source>
</evidence>
<protein>
    <submittedName>
        <fullName evidence="4">Response regulator</fullName>
    </submittedName>
</protein>
<proteinExistence type="predicted"/>
<dbReference type="SUPFAM" id="SSF52172">
    <property type="entry name" value="CheY-like"/>
    <property type="match status" value="1"/>
</dbReference>
<dbReference type="InterPro" id="IPR001789">
    <property type="entry name" value="Sig_transdc_resp-reg_receiver"/>
</dbReference>
<dbReference type="PANTHER" id="PTHR44591:SF3">
    <property type="entry name" value="RESPONSE REGULATORY DOMAIN-CONTAINING PROTEIN"/>
    <property type="match status" value="1"/>
</dbReference>
<dbReference type="PROSITE" id="PS50110">
    <property type="entry name" value="RESPONSE_REGULATORY"/>
    <property type="match status" value="1"/>
</dbReference>
<evidence type="ECO:0000259" key="3">
    <source>
        <dbReference type="PROSITE" id="PS50110"/>
    </source>
</evidence>
<dbReference type="GO" id="GO:0000160">
    <property type="term" value="P:phosphorelay signal transduction system"/>
    <property type="evidence" value="ECO:0007669"/>
    <property type="project" value="InterPro"/>
</dbReference>
<keyword evidence="1 2" id="KW-0597">Phosphoprotein</keyword>
<dbReference type="InterPro" id="IPR011006">
    <property type="entry name" value="CheY-like_superfamily"/>
</dbReference>
<dbReference type="EMBL" id="JAUHGV010000042">
    <property type="protein sequence ID" value="MDN4014962.1"/>
    <property type="molecule type" value="Genomic_DNA"/>
</dbReference>
<organism evidence="4 5">
    <name type="scientific">Chryseobacterium gambrini</name>
    <dbReference type="NCBI Taxonomy" id="373672"/>
    <lineage>
        <taxon>Bacteria</taxon>
        <taxon>Pseudomonadati</taxon>
        <taxon>Bacteroidota</taxon>
        <taxon>Flavobacteriia</taxon>
        <taxon>Flavobacteriales</taxon>
        <taxon>Weeksellaceae</taxon>
        <taxon>Chryseobacterium group</taxon>
        <taxon>Chryseobacterium</taxon>
    </lineage>
</organism>
<evidence type="ECO:0000256" key="1">
    <source>
        <dbReference type="ARBA" id="ARBA00022553"/>
    </source>
</evidence>